<reference evidence="2 3" key="1">
    <citation type="journal article" date="2019" name="Environ. Microbiol.">
        <title>At the nexus of three kingdoms: the genome of the mycorrhizal fungus Gigaspora margarita provides insights into plant, endobacterial and fungal interactions.</title>
        <authorList>
            <person name="Venice F."/>
            <person name="Ghignone S."/>
            <person name="Salvioli di Fossalunga A."/>
            <person name="Amselem J."/>
            <person name="Novero M."/>
            <person name="Xianan X."/>
            <person name="Sedzielewska Toro K."/>
            <person name="Morin E."/>
            <person name="Lipzen A."/>
            <person name="Grigoriev I.V."/>
            <person name="Henrissat B."/>
            <person name="Martin F.M."/>
            <person name="Bonfante P."/>
        </authorList>
    </citation>
    <scope>NUCLEOTIDE SEQUENCE [LARGE SCALE GENOMIC DNA]</scope>
    <source>
        <strain evidence="2 3">BEG34</strain>
    </source>
</reference>
<keyword evidence="3" id="KW-1185">Reference proteome</keyword>
<dbReference type="OrthoDB" id="2163268at2759"/>
<proteinExistence type="predicted"/>
<sequence>MIKLPNECLFEIFINLKGYNRNLFSCLLVNRQWCRNIIPILWSGPVPFYNRKFIRTCLSGLNVEEQTQLIPFEVILSNNPILLFDYTTYITTIDISSDNGIIDWLNHEGYRSHGLISYKYVAQSIKYSLVAMFLRTCIKLKDLNVHNIGCNKIMNLLAEILYKDTTLTSLSITSSNLDYEGEKIAVALCKNTTLTSLSLENNQLGLKDGKALAAALCKNTTLTSLYLYNNKLCSE</sequence>
<evidence type="ECO:0000259" key="1">
    <source>
        <dbReference type="Pfam" id="PF12937"/>
    </source>
</evidence>
<organism evidence="2 3">
    <name type="scientific">Gigaspora margarita</name>
    <dbReference type="NCBI Taxonomy" id="4874"/>
    <lineage>
        <taxon>Eukaryota</taxon>
        <taxon>Fungi</taxon>
        <taxon>Fungi incertae sedis</taxon>
        <taxon>Mucoromycota</taxon>
        <taxon>Glomeromycotina</taxon>
        <taxon>Glomeromycetes</taxon>
        <taxon>Diversisporales</taxon>
        <taxon>Gigasporaceae</taxon>
        <taxon>Gigaspora</taxon>
    </lineage>
</organism>
<comment type="caution">
    <text evidence="2">The sequence shown here is derived from an EMBL/GenBank/DDBJ whole genome shotgun (WGS) entry which is preliminary data.</text>
</comment>
<dbReference type="InterPro" id="IPR001810">
    <property type="entry name" value="F-box_dom"/>
</dbReference>
<name>A0A8H4AZ90_GIGMA</name>
<gene>
    <name evidence="2" type="ORF">F8M41_000876</name>
</gene>
<accession>A0A8H4AZ90</accession>
<evidence type="ECO:0000313" key="3">
    <source>
        <dbReference type="Proteomes" id="UP000439903"/>
    </source>
</evidence>
<dbReference type="SUPFAM" id="SSF52047">
    <property type="entry name" value="RNI-like"/>
    <property type="match status" value="1"/>
</dbReference>
<dbReference type="AlphaFoldDB" id="A0A8H4AZ90"/>
<feature type="domain" description="F-box" evidence="1">
    <location>
        <begin position="3"/>
        <end position="43"/>
    </location>
</feature>
<protein>
    <recommendedName>
        <fullName evidence="1">F-box domain-containing protein</fullName>
    </recommendedName>
</protein>
<evidence type="ECO:0000313" key="2">
    <source>
        <dbReference type="EMBL" id="KAF0547089.1"/>
    </source>
</evidence>
<dbReference type="Proteomes" id="UP000439903">
    <property type="component" value="Unassembled WGS sequence"/>
</dbReference>
<dbReference type="InterPro" id="IPR032675">
    <property type="entry name" value="LRR_dom_sf"/>
</dbReference>
<dbReference type="Gene3D" id="3.80.10.10">
    <property type="entry name" value="Ribonuclease Inhibitor"/>
    <property type="match status" value="1"/>
</dbReference>
<dbReference type="Pfam" id="PF12937">
    <property type="entry name" value="F-box-like"/>
    <property type="match status" value="1"/>
</dbReference>
<dbReference type="EMBL" id="WTPW01000108">
    <property type="protein sequence ID" value="KAF0547089.1"/>
    <property type="molecule type" value="Genomic_DNA"/>
</dbReference>